<gene>
    <name evidence="1" type="ORF">P3TCK_17467</name>
</gene>
<organism evidence="1 2">
    <name type="scientific">Photobacterium profundum 3TCK</name>
    <dbReference type="NCBI Taxonomy" id="314280"/>
    <lineage>
        <taxon>Bacteria</taxon>
        <taxon>Pseudomonadati</taxon>
        <taxon>Pseudomonadota</taxon>
        <taxon>Gammaproteobacteria</taxon>
        <taxon>Vibrionales</taxon>
        <taxon>Vibrionaceae</taxon>
        <taxon>Photobacterium</taxon>
    </lineage>
</organism>
<accession>Q1YW29</accession>
<name>Q1YW29_9GAMM</name>
<evidence type="ECO:0000313" key="1">
    <source>
        <dbReference type="EMBL" id="EAS40482.1"/>
    </source>
</evidence>
<proteinExistence type="predicted"/>
<reference evidence="1 2" key="1">
    <citation type="submission" date="2006-03" db="EMBL/GenBank/DDBJ databases">
        <authorList>
            <person name="Bartlett D.H."/>
            <person name="Valle G."/>
            <person name="Lauro F.M."/>
            <person name="Vezzi A."/>
            <person name="Simonato F."/>
            <person name="Eloe E."/>
            <person name="Vitulo N."/>
            <person name="Stratton T.K."/>
            <person name="D'angelo M."/>
            <person name="Ferriera S."/>
            <person name="Johnson J."/>
            <person name="Kravitz S."/>
            <person name="Beeson K."/>
            <person name="Sutton G."/>
            <person name="Rogers Y."/>
            <person name="Friedman R."/>
            <person name="Frazier M."/>
            <person name="Venter J.C."/>
        </authorList>
    </citation>
    <scope>NUCLEOTIDE SEQUENCE [LARGE SCALE GENOMIC DNA]</scope>
    <source>
        <strain evidence="1 2">3TCK</strain>
    </source>
</reference>
<comment type="caution">
    <text evidence="1">The sequence shown here is derived from an EMBL/GenBank/DDBJ whole genome shotgun (WGS) entry which is preliminary data.</text>
</comment>
<dbReference type="AlphaFoldDB" id="Q1YW29"/>
<dbReference type="EMBL" id="AAPH01000057">
    <property type="protein sequence ID" value="EAS40482.1"/>
    <property type="molecule type" value="Genomic_DNA"/>
</dbReference>
<dbReference type="Proteomes" id="UP000003789">
    <property type="component" value="Unassembled WGS sequence"/>
</dbReference>
<dbReference type="HOGENOM" id="CLU_2975348_0_0_6"/>
<dbReference type="RefSeq" id="WP_006231400.1">
    <property type="nucleotide sequence ID" value="NZ_CH724135.1"/>
</dbReference>
<sequence>MLTLDKQQVSDLANVLGCNDSMIIDVAIFLGLQQIKELASRDPKLAYELIYMTAIKAK</sequence>
<protein>
    <submittedName>
        <fullName evidence="1">Uncharacterized protein</fullName>
    </submittedName>
</protein>
<evidence type="ECO:0000313" key="2">
    <source>
        <dbReference type="Proteomes" id="UP000003789"/>
    </source>
</evidence>